<dbReference type="Pfam" id="PF13791">
    <property type="entry name" value="Sigma_reg_C"/>
    <property type="match status" value="1"/>
</dbReference>
<feature type="domain" description="Sigma factor regulator N-terminal" evidence="3">
    <location>
        <begin position="9"/>
        <end position="95"/>
    </location>
</feature>
<gene>
    <name evidence="4" type="ORF">SAMN02746068_01877</name>
</gene>
<organism evidence="4 5">
    <name type="scientific">Pseudolactococcus chungangensis CAU 28 = DSM 22330</name>
    <dbReference type="NCBI Taxonomy" id="1122154"/>
    <lineage>
        <taxon>Bacteria</taxon>
        <taxon>Bacillati</taxon>
        <taxon>Bacillota</taxon>
        <taxon>Bacilli</taxon>
        <taxon>Lactobacillales</taxon>
        <taxon>Streptococcaceae</taxon>
        <taxon>Pseudolactococcus</taxon>
    </lineage>
</organism>
<keyword evidence="1" id="KW-0812">Transmembrane</keyword>
<evidence type="ECO:0000313" key="5">
    <source>
        <dbReference type="Proteomes" id="UP000185655"/>
    </source>
</evidence>
<name>A0A1K2HHP1_9LACT</name>
<dbReference type="InterPro" id="IPR025672">
    <property type="entry name" value="Sigma_reg_C_dom"/>
</dbReference>
<dbReference type="InterPro" id="IPR029101">
    <property type="entry name" value="Sigma_reg_N"/>
</dbReference>
<feature type="transmembrane region" description="Helical" evidence="1">
    <location>
        <begin position="20"/>
        <end position="40"/>
    </location>
</feature>
<evidence type="ECO:0000259" key="3">
    <source>
        <dbReference type="Pfam" id="PF13800"/>
    </source>
</evidence>
<dbReference type="STRING" id="1122154.SAMN02746068_01877"/>
<keyword evidence="1" id="KW-1133">Transmembrane helix</keyword>
<protein>
    <submittedName>
        <fullName evidence="4">Sigma factor regulator N-terminal</fullName>
    </submittedName>
</protein>
<dbReference type="Pfam" id="PF13800">
    <property type="entry name" value="Sigma_reg_N"/>
    <property type="match status" value="1"/>
</dbReference>
<reference evidence="4 5" key="1">
    <citation type="submission" date="2016-11" db="EMBL/GenBank/DDBJ databases">
        <authorList>
            <person name="Jaros S."/>
            <person name="Januszkiewicz K."/>
            <person name="Wedrychowicz H."/>
        </authorList>
    </citation>
    <scope>NUCLEOTIDE SEQUENCE [LARGE SCALE GENOMIC DNA]</scope>
    <source>
        <strain evidence="4 5">DSM 22330</strain>
    </source>
</reference>
<dbReference type="AlphaFoldDB" id="A0A1K2HHP1"/>
<evidence type="ECO:0000313" key="4">
    <source>
        <dbReference type="EMBL" id="SFZ76237.1"/>
    </source>
</evidence>
<accession>A0A1K2HHP1</accession>
<sequence>MKMNEDFDKIIKKEKRKKIVKTFAISVVTTLALLFIGYTVSNRGMALQYEKAKEMANITDMIESPNLISRSQYLSKTGWVTSQLKSDRFKNIDGYLVAAAPLEINFSLFGVGYASDQNSPLTVPITKTKDIGAFSRENGEKLPLFFDPKHKQSETEQEVKTTHEARTLSGLKNHVAEVAISFKEPMTYAEIQAKLPDNLLINWYWLGMASDQLSVTDTIGKVIGINADETGKLKDESLETSSSSSWSSANYPSFVTAVKTAAEKRGYNVAGIDIYKDALKQVEKYPTLKTAKFAGIIVSGRTENLAILDDEPYIFATNVGLQAEILPYIEPMK</sequence>
<evidence type="ECO:0000256" key="1">
    <source>
        <dbReference type="SAM" id="Phobius"/>
    </source>
</evidence>
<dbReference type="EMBL" id="FPKS01000014">
    <property type="protein sequence ID" value="SFZ76237.1"/>
    <property type="molecule type" value="Genomic_DNA"/>
</dbReference>
<proteinExistence type="predicted"/>
<dbReference type="Proteomes" id="UP000185655">
    <property type="component" value="Unassembled WGS sequence"/>
</dbReference>
<keyword evidence="1" id="KW-0472">Membrane</keyword>
<evidence type="ECO:0000259" key="2">
    <source>
        <dbReference type="Pfam" id="PF13791"/>
    </source>
</evidence>
<feature type="domain" description="Sigma factor regulator C-terminal" evidence="2">
    <location>
        <begin position="169"/>
        <end position="320"/>
    </location>
</feature>
<dbReference type="OrthoDB" id="1730160at2"/>
<dbReference type="RefSeq" id="WP_031366906.1">
    <property type="nucleotide sequence ID" value="NZ_FPKS01000014.1"/>
</dbReference>